<dbReference type="RefSeq" id="WP_377355216.1">
    <property type="nucleotide sequence ID" value="NZ_JBHUEY010000006.1"/>
</dbReference>
<keyword evidence="1" id="KW-0282">Flagellum</keyword>
<evidence type="ECO:0000313" key="2">
    <source>
        <dbReference type="Proteomes" id="UP001597237"/>
    </source>
</evidence>
<dbReference type="InterPro" id="IPR035924">
    <property type="entry name" value="FlaG-like_sf"/>
</dbReference>
<proteinExistence type="predicted"/>
<protein>
    <submittedName>
        <fullName evidence="1">Flagellar protein FlaG</fullName>
    </submittedName>
</protein>
<keyword evidence="1" id="KW-0966">Cell projection</keyword>
<accession>A0ABW4N5M8</accession>
<gene>
    <name evidence="1" type="ORF">ACFSC0_17985</name>
</gene>
<sequence>MERNVAAVAATADMISGGKTATPRLEPAPKVERSEVEEAVDLRLVIEIDEGSGSYVYKTINRMTGEVVAQVPREDLLRMRDRSSYEAGDLIKARA</sequence>
<comment type="caution">
    <text evidence="1">The sequence shown here is derived from an EMBL/GenBank/DDBJ whole genome shotgun (WGS) entry which is preliminary data.</text>
</comment>
<dbReference type="InterPro" id="IPR005186">
    <property type="entry name" value="FlaG"/>
</dbReference>
<dbReference type="Pfam" id="PF03646">
    <property type="entry name" value="FlaG"/>
    <property type="match status" value="1"/>
</dbReference>
<name>A0ABW4N5M8_9CAUL</name>
<keyword evidence="2" id="KW-1185">Reference proteome</keyword>
<keyword evidence="1" id="KW-0969">Cilium</keyword>
<dbReference type="SUPFAM" id="SSF160214">
    <property type="entry name" value="FlaG-like"/>
    <property type="match status" value="1"/>
</dbReference>
<reference evidence="2" key="1">
    <citation type="journal article" date="2019" name="Int. J. Syst. Evol. Microbiol.">
        <title>The Global Catalogue of Microorganisms (GCM) 10K type strain sequencing project: providing services to taxonomists for standard genome sequencing and annotation.</title>
        <authorList>
            <consortium name="The Broad Institute Genomics Platform"/>
            <consortium name="The Broad Institute Genome Sequencing Center for Infectious Disease"/>
            <person name="Wu L."/>
            <person name="Ma J."/>
        </authorList>
    </citation>
    <scope>NUCLEOTIDE SEQUENCE [LARGE SCALE GENOMIC DNA]</scope>
    <source>
        <strain evidence="2">DFY28</strain>
    </source>
</reference>
<organism evidence="1 2">
    <name type="scientific">Phenylobacterium terrae</name>
    <dbReference type="NCBI Taxonomy" id="2665495"/>
    <lineage>
        <taxon>Bacteria</taxon>
        <taxon>Pseudomonadati</taxon>
        <taxon>Pseudomonadota</taxon>
        <taxon>Alphaproteobacteria</taxon>
        <taxon>Caulobacterales</taxon>
        <taxon>Caulobacteraceae</taxon>
        <taxon>Phenylobacterium</taxon>
    </lineage>
</organism>
<dbReference type="EMBL" id="JBHUEY010000006">
    <property type="protein sequence ID" value="MFD1785296.1"/>
    <property type="molecule type" value="Genomic_DNA"/>
</dbReference>
<evidence type="ECO:0000313" key="1">
    <source>
        <dbReference type="EMBL" id="MFD1785296.1"/>
    </source>
</evidence>
<dbReference type="Gene3D" id="3.30.160.170">
    <property type="entry name" value="FlaG-like"/>
    <property type="match status" value="1"/>
</dbReference>
<dbReference type="Proteomes" id="UP001597237">
    <property type="component" value="Unassembled WGS sequence"/>
</dbReference>